<dbReference type="Gene3D" id="2.40.160.130">
    <property type="entry name" value="Capsule assembly protein Wzi"/>
    <property type="match status" value="1"/>
</dbReference>
<dbReference type="InterPro" id="IPR038636">
    <property type="entry name" value="Wzi_sf"/>
</dbReference>
<keyword evidence="1" id="KW-0732">Signal</keyword>
<feature type="chain" id="PRO_5004676618" description="Capsule assembly Wzi family protein" evidence="1">
    <location>
        <begin position="22"/>
        <end position="494"/>
    </location>
</feature>
<sequence>MSLKSVFLLAFSINAFTCLSAQEQKASTPFSYRVETSVSVADGRYAPLWFTANRYGLSSQEPKSAYLRAGVQWQKEWQHGWRVQAGADLAGGKNLTADFFVQQAYMDVAWKAIKMSIGSKERNGFPLEKDVRLSSGMMVEGANARPIPQVRVGLPEYLTVPFTGNWLALKGHIAYGLCTDGNWQEEFAGADEPFLKDVLYHSKSLMLRFGNREKLPLELEIGLLDIAQFGGKRYVKNADGSIKLLKKYPAGLKSFFKALVPAQESTLQNVEGNHSGSWNAALSYYAGEWKIRAYMEHFFEDHSQMFMEYGMWKDGQLGLEVTLPRNRWVNRVLWEGLGTKDQTGPILYDGIAGSFPEFQISGGDNYFNNGQYLAWQHWGMGMGNGLIPGPVYNDDGTMLFKSTRVKAHHIGFCGEPDSEWNYRVLASYVRHWGTYPMPLDKVRKQFSSMVEVSYCPRKWTGWSATLAFAMDRGNYLGNSMGAMLTVRKTGGFGK</sequence>
<evidence type="ECO:0000256" key="1">
    <source>
        <dbReference type="SAM" id="SignalP"/>
    </source>
</evidence>
<protein>
    <recommendedName>
        <fullName evidence="4">Capsule assembly Wzi family protein</fullName>
    </recommendedName>
</protein>
<proteinExistence type="predicted"/>
<evidence type="ECO:0000313" key="3">
    <source>
        <dbReference type="Proteomes" id="UP000017831"/>
    </source>
</evidence>
<organism evidence="2 3">
    <name type="scientific">Phocaeicola massiliensis B84634 = Timone 84634 = DSM 17679 = JCM 13223</name>
    <dbReference type="NCBI Taxonomy" id="1121098"/>
    <lineage>
        <taxon>Bacteria</taxon>
        <taxon>Pseudomonadati</taxon>
        <taxon>Bacteroidota</taxon>
        <taxon>Bacteroidia</taxon>
        <taxon>Bacteroidales</taxon>
        <taxon>Bacteroidaceae</taxon>
        <taxon>Phocaeicola</taxon>
    </lineage>
</organism>
<dbReference type="OrthoDB" id="596512at2"/>
<dbReference type="HOGENOM" id="CLU_038260_0_0_10"/>
<dbReference type="Proteomes" id="UP000017831">
    <property type="component" value="Unassembled WGS sequence"/>
</dbReference>
<dbReference type="eggNOG" id="ENOG502Z7XP">
    <property type="taxonomic scope" value="Bacteria"/>
</dbReference>
<evidence type="ECO:0000313" key="2">
    <source>
        <dbReference type="EMBL" id="EOA54962.1"/>
    </source>
</evidence>
<dbReference type="RefSeq" id="WP_005939771.1">
    <property type="nucleotide sequence ID" value="NZ_KB890353.1"/>
</dbReference>
<reference evidence="2 3" key="1">
    <citation type="submission" date="2013-04" db="EMBL/GenBank/DDBJ databases">
        <title>The Genome Sequence of Bacteroides massiliensis DSM 17679.</title>
        <authorList>
            <consortium name="The Broad Institute Genomics Platform"/>
            <person name="Earl A."/>
            <person name="Ward D."/>
            <person name="Feldgarden M."/>
            <person name="Gevers D."/>
            <person name="Martens E."/>
            <person name="Fenner L."/>
            <person name="Roux V."/>
            <person name="Mallet M.N."/>
            <person name="Raoult D."/>
            <person name="Walker B."/>
            <person name="Young S."/>
            <person name="Zeng Q."/>
            <person name="Gargeya S."/>
            <person name="Fitzgerald M."/>
            <person name="Haas B."/>
            <person name="Abouelleil A."/>
            <person name="Allen A.W."/>
            <person name="Alvarado L."/>
            <person name="Arachchi H.M."/>
            <person name="Berlin A.M."/>
            <person name="Chapman S.B."/>
            <person name="Gainer-Dewar J."/>
            <person name="Goldberg J."/>
            <person name="Griggs A."/>
            <person name="Gujja S."/>
            <person name="Hansen M."/>
            <person name="Howarth C."/>
            <person name="Imamovic A."/>
            <person name="Ireland A."/>
            <person name="Larimer J."/>
            <person name="McCowan C."/>
            <person name="Murphy C."/>
            <person name="Pearson M."/>
            <person name="Poon T.W."/>
            <person name="Priest M."/>
            <person name="Roberts A."/>
            <person name="Saif S."/>
            <person name="Shea T."/>
            <person name="Sisk P."/>
            <person name="Sykes S."/>
            <person name="Wortman J."/>
            <person name="Nusbaum C."/>
            <person name="Birren B."/>
        </authorList>
    </citation>
    <scope>NUCLEOTIDE SEQUENCE [LARGE SCALE GENOMIC DNA]</scope>
    <source>
        <strain evidence="3">B84634 / Timone 84634 / DSM 17679 / JCM 13223</strain>
    </source>
</reference>
<name>U6RFZ1_9BACT</name>
<feature type="signal peptide" evidence="1">
    <location>
        <begin position="1"/>
        <end position="21"/>
    </location>
</feature>
<evidence type="ECO:0008006" key="4">
    <source>
        <dbReference type="Google" id="ProtNLM"/>
    </source>
</evidence>
<keyword evidence="3" id="KW-1185">Reference proteome</keyword>
<dbReference type="PATRIC" id="fig|1121098.3.peg.1803"/>
<accession>U6RFZ1</accession>
<comment type="caution">
    <text evidence="2">The sequence shown here is derived from an EMBL/GenBank/DDBJ whole genome shotgun (WGS) entry which is preliminary data.</text>
</comment>
<dbReference type="GeneID" id="60062256"/>
<dbReference type="AlphaFoldDB" id="U6RFZ1"/>
<dbReference type="EMBL" id="AQHY01000022">
    <property type="protein sequence ID" value="EOA54962.1"/>
    <property type="molecule type" value="Genomic_DNA"/>
</dbReference>
<dbReference type="STRING" id="1121098.HMPREF1534_01775"/>
<gene>
    <name evidence="2" type="ORF">HMPREF1534_01775</name>
</gene>